<dbReference type="Pfam" id="PF03779">
    <property type="entry name" value="SPW"/>
    <property type="match status" value="1"/>
</dbReference>
<evidence type="ECO:0000259" key="2">
    <source>
        <dbReference type="Pfam" id="PF03779"/>
    </source>
</evidence>
<sequence>MQFISTKFHSKLDYIVGLFLIASPWIFNFNDTGPGCWMPIIAGFVAVIMSLFTDYEGGIVRSIPMPVHLAVDAFSGLALAASPWLLGFADEVFIPHLVFGLFEIAAATLTSRRAFAHD</sequence>
<protein>
    <submittedName>
        <fullName evidence="3">SPW repeat protein</fullName>
    </submittedName>
</protein>
<organism evidence="3 4">
    <name type="scientific">Dyadobacter sandarakinus</name>
    <dbReference type="NCBI Taxonomy" id="2747268"/>
    <lineage>
        <taxon>Bacteria</taxon>
        <taxon>Pseudomonadati</taxon>
        <taxon>Bacteroidota</taxon>
        <taxon>Cytophagia</taxon>
        <taxon>Cytophagales</taxon>
        <taxon>Spirosomataceae</taxon>
        <taxon>Dyadobacter</taxon>
    </lineage>
</organism>
<accession>A0ABX7I3K5</accession>
<feature type="transmembrane region" description="Helical" evidence="1">
    <location>
        <begin position="92"/>
        <end position="110"/>
    </location>
</feature>
<evidence type="ECO:0000313" key="4">
    <source>
        <dbReference type="Proteomes" id="UP000612680"/>
    </source>
</evidence>
<feature type="transmembrane region" description="Helical" evidence="1">
    <location>
        <begin position="67"/>
        <end position="86"/>
    </location>
</feature>
<feature type="transmembrane region" description="Helical" evidence="1">
    <location>
        <begin position="12"/>
        <end position="30"/>
    </location>
</feature>
<dbReference type="RefSeq" id="WP_204661886.1">
    <property type="nucleotide sequence ID" value="NZ_CP056775.1"/>
</dbReference>
<evidence type="ECO:0000256" key="1">
    <source>
        <dbReference type="SAM" id="Phobius"/>
    </source>
</evidence>
<gene>
    <name evidence="3" type="ORF">HWI92_06810</name>
</gene>
<dbReference type="Proteomes" id="UP000612680">
    <property type="component" value="Chromosome"/>
</dbReference>
<keyword evidence="1" id="KW-0472">Membrane</keyword>
<proteinExistence type="predicted"/>
<keyword evidence="1" id="KW-1133">Transmembrane helix</keyword>
<evidence type="ECO:0000313" key="3">
    <source>
        <dbReference type="EMBL" id="QRR00639.1"/>
    </source>
</evidence>
<feature type="domain" description="SPW repeat-containing integral membrane" evidence="2">
    <location>
        <begin position="9"/>
        <end position="107"/>
    </location>
</feature>
<name>A0ABX7I3K5_9BACT</name>
<dbReference type="InterPro" id="IPR005530">
    <property type="entry name" value="SPW"/>
</dbReference>
<keyword evidence="4" id="KW-1185">Reference proteome</keyword>
<keyword evidence="1" id="KW-0812">Transmembrane</keyword>
<reference evidence="3 4" key="1">
    <citation type="submission" date="2020-06" db="EMBL/GenBank/DDBJ databases">
        <title>Dyadobacter sandarakinus sp. nov., isolated from the soil of the Arctic Yellow River Station.</title>
        <authorList>
            <person name="Zhang Y."/>
            <person name="Peng F."/>
        </authorList>
    </citation>
    <scope>NUCLEOTIDE SEQUENCE [LARGE SCALE GENOMIC DNA]</scope>
    <source>
        <strain evidence="3 4">Q3-56</strain>
    </source>
</reference>
<dbReference type="EMBL" id="CP056775">
    <property type="protein sequence ID" value="QRR00639.1"/>
    <property type="molecule type" value="Genomic_DNA"/>
</dbReference>
<feature type="transmembrane region" description="Helical" evidence="1">
    <location>
        <begin position="36"/>
        <end position="55"/>
    </location>
</feature>